<proteinExistence type="predicted"/>
<dbReference type="Pfam" id="PF00248">
    <property type="entry name" value="Aldo_ket_red"/>
    <property type="match status" value="1"/>
</dbReference>
<organism evidence="6 7">
    <name type="scientific">Wallemia mellicola (strain ATCC MYA-4683 / CBS 633.66)</name>
    <name type="common">Wallemia sebi (CBS 633.66)</name>
    <dbReference type="NCBI Taxonomy" id="671144"/>
    <lineage>
        <taxon>Eukaryota</taxon>
        <taxon>Fungi</taxon>
        <taxon>Dikarya</taxon>
        <taxon>Basidiomycota</taxon>
        <taxon>Wallemiomycotina</taxon>
        <taxon>Wallemiomycetes</taxon>
        <taxon>Wallemiales</taxon>
        <taxon>Wallemiaceae</taxon>
        <taxon>Wallemia</taxon>
    </lineage>
</organism>
<dbReference type="RefSeq" id="XP_006955996.1">
    <property type="nucleotide sequence ID" value="XM_006955934.1"/>
</dbReference>
<dbReference type="PROSITE" id="PS00062">
    <property type="entry name" value="ALDOKETO_REDUCTASE_2"/>
    <property type="match status" value="1"/>
</dbReference>
<evidence type="ECO:0000256" key="2">
    <source>
        <dbReference type="PIRSR" id="PIRSR000097-1"/>
    </source>
</evidence>
<evidence type="ECO:0000313" key="6">
    <source>
        <dbReference type="EMBL" id="EIM24175.1"/>
    </source>
</evidence>
<dbReference type="InterPro" id="IPR018170">
    <property type="entry name" value="Aldo/ket_reductase_CS"/>
</dbReference>
<dbReference type="PANTHER" id="PTHR43827">
    <property type="entry name" value="2,5-DIKETO-D-GLUCONIC ACID REDUCTASE"/>
    <property type="match status" value="1"/>
</dbReference>
<feature type="binding site" evidence="3">
    <location>
        <position position="108"/>
    </location>
    <ligand>
        <name>substrate</name>
    </ligand>
</feature>
<gene>
    <name evidence="6" type="ORF">WALSEDRAFT_62002</name>
</gene>
<evidence type="ECO:0000313" key="7">
    <source>
        <dbReference type="Proteomes" id="UP000005242"/>
    </source>
</evidence>
<dbReference type="EMBL" id="JH668223">
    <property type="protein sequence ID" value="EIM24175.1"/>
    <property type="molecule type" value="Genomic_DNA"/>
</dbReference>
<protein>
    <submittedName>
        <fullName evidence="6">2,5-diketo-D-gluconic acid reductase A</fullName>
    </submittedName>
</protein>
<keyword evidence="1" id="KW-0560">Oxidoreductase</keyword>
<dbReference type="GO" id="GO:0016616">
    <property type="term" value="F:oxidoreductase activity, acting on the CH-OH group of donors, NAD or NADP as acceptor"/>
    <property type="evidence" value="ECO:0007669"/>
    <property type="project" value="UniProtKB-ARBA"/>
</dbReference>
<reference evidence="6 7" key="1">
    <citation type="journal article" date="2012" name="Fungal Genet. Biol.">
        <title>The genome of the xerotolerant mold Wallemia sebi reveals adaptations to osmotic stress and suggests cryptic sexual reproduction.</title>
        <authorList>
            <person name="Padamsee M."/>
            <person name="Kumar T.K.A."/>
            <person name="Riley R."/>
            <person name="Binder M."/>
            <person name="Boyd A."/>
            <person name="Calvo A.M."/>
            <person name="Furukawa K."/>
            <person name="Hesse C."/>
            <person name="Hohmann S."/>
            <person name="James T.Y."/>
            <person name="LaButti K."/>
            <person name="Lapidus A."/>
            <person name="Lindquist E."/>
            <person name="Lucas S."/>
            <person name="Miller K."/>
            <person name="Shantappa S."/>
            <person name="Grigoriev I.V."/>
            <person name="Hibbett D.S."/>
            <person name="McLaughlin D.J."/>
            <person name="Spatafora J.W."/>
            <person name="Aime M.C."/>
        </authorList>
    </citation>
    <scope>NUCLEOTIDE SEQUENCE [LARGE SCALE GENOMIC DNA]</scope>
    <source>
        <strain evidence="7">ATCC MYA-4683 / CBS 633.66</strain>
    </source>
</reference>
<dbReference type="KEGG" id="wse:WALSEDRAFT_62002"/>
<sequence>MSEIKVLTNGRTMPSIGFGLYQLARERTQEVSTKAIEKGWRHFDCARVYRNERELGETLAALPNHVSREELFITTKLDKAGTSTHACKDVRKSIRYLKSDYLDLMLIHSATPGRTNRIDAWKSLCEAYDAGLCKSIGVSNYGVKHLEELKTIEGVSVNVPHVNQIQLHPWLQNRPIVDYCREHGIVIQAFSPLARASRWSDDTIQRISQKHSVTPAQILIKWSLQHGFVPLIKTENESRLSENLLLDTDFYLDAQDMIDIDGLDTPDGACTWNPVECD</sequence>
<evidence type="ECO:0000259" key="5">
    <source>
        <dbReference type="Pfam" id="PF00248"/>
    </source>
</evidence>
<feature type="active site" description="Proton donor" evidence="2">
    <location>
        <position position="49"/>
    </location>
</feature>
<dbReference type="PANTHER" id="PTHR43827:SF13">
    <property type="entry name" value="ALDO_KETO REDUCTASE FAMILY PROTEIN"/>
    <property type="match status" value="1"/>
</dbReference>
<dbReference type="InterPro" id="IPR036812">
    <property type="entry name" value="NAD(P)_OxRdtase_dom_sf"/>
</dbReference>
<name>I4YJN3_WALMC</name>
<dbReference type="PIRSF" id="PIRSF000097">
    <property type="entry name" value="AKR"/>
    <property type="match status" value="1"/>
</dbReference>
<accession>I4YJN3</accession>
<dbReference type="SUPFAM" id="SSF51430">
    <property type="entry name" value="NAD(P)-linked oxidoreductase"/>
    <property type="match status" value="1"/>
</dbReference>
<dbReference type="AlphaFoldDB" id="I4YJN3"/>
<dbReference type="PRINTS" id="PR00069">
    <property type="entry name" value="ALDKETRDTASE"/>
</dbReference>
<dbReference type="HOGENOM" id="CLU_023205_0_1_1"/>
<dbReference type="FunFam" id="3.20.20.100:FF:000002">
    <property type="entry name" value="2,5-diketo-D-gluconic acid reductase A"/>
    <property type="match status" value="1"/>
</dbReference>
<evidence type="ECO:0000256" key="4">
    <source>
        <dbReference type="PIRSR" id="PIRSR000097-3"/>
    </source>
</evidence>
<dbReference type="CDD" id="cd19071">
    <property type="entry name" value="AKR_AKR1-5-like"/>
    <property type="match status" value="1"/>
</dbReference>
<dbReference type="Gene3D" id="3.20.20.100">
    <property type="entry name" value="NADP-dependent oxidoreductase domain"/>
    <property type="match status" value="1"/>
</dbReference>
<dbReference type="GeneID" id="18474702"/>
<dbReference type="OMA" id="NYNFLVH"/>
<feature type="site" description="Lowers pKa of active site Tyr" evidence="4">
    <location>
        <position position="76"/>
    </location>
</feature>
<dbReference type="InParanoid" id="I4YJN3"/>
<dbReference type="InterPro" id="IPR023210">
    <property type="entry name" value="NADP_OxRdtase_dom"/>
</dbReference>
<dbReference type="Proteomes" id="UP000005242">
    <property type="component" value="Unassembled WGS sequence"/>
</dbReference>
<evidence type="ECO:0000256" key="3">
    <source>
        <dbReference type="PIRSR" id="PIRSR000097-2"/>
    </source>
</evidence>
<evidence type="ECO:0000256" key="1">
    <source>
        <dbReference type="ARBA" id="ARBA00023002"/>
    </source>
</evidence>
<keyword evidence="7" id="KW-1185">Reference proteome</keyword>
<dbReference type="OrthoDB" id="416253at2759"/>
<dbReference type="eggNOG" id="KOG1577">
    <property type="taxonomic scope" value="Eukaryota"/>
</dbReference>
<dbReference type="InterPro" id="IPR020471">
    <property type="entry name" value="AKR"/>
</dbReference>
<feature type="domain" description="NADP-dependent oxidoreductase" evidence="5">
    <location>
        <begin position="16"/>
        <end position="263"/>
    </location>
</feature>